<reference evidence="3" key="1">
    <citation type="submission" date="2021-06" db="EMBL/GenBank/DDBJ databases">
        <authorList>
            <person name="Kallberg Y."/>
            <person name="Tangrot J."/>
            <person name="Rosling A."/>
        </authorList>
    </citation>
    <scope>NUCLEOTIDE SEQUENCE</scope>
    <source>
        <strain evidence="3">UK204</strain>
    </source>
</reference>
<dbReference type="Gene3D" id="2.60.34.10">
    <property type="entry name" value="Substrate Binding Domain Of DNAk, Chain A, domain 1"/>
    <property type="match status" value="1"/>
</dbReference>
<evidence type="ECO:0000313" key="4">
    <source>
        <dbReference type="Proteomes" id="UP000789570"/>
    </source>
</evidence>
<protein>
    <submittedName>
        <fullName evidence="3">15218_t:CDS:1</fullName>
    </submittedName>
</protein>
<keyword evidence="2" id="KW-0067">ATP-binding</keyword>
<dbReference type="InterPro" id="IPR029047">
    <property type="entry name" value="HSP70_peptide-bd_sf"/>
</dbReference>
<keyword evidence="1" id="KW-0547">Nucleotide-binding</keyword>
<keyword evidence="4" id="KW-1185">Reference proteome</keyword>
<sequence>MFIQIYEGKCAHTKDNNFFEEFKLSEIHPALKGVSQIEVIFDIDEKVSAADNITGISNNITIINDKD</sequence>
<dbReference type="Proteomes" id="UP000789570">
    <property type="component" value="Unassembled WGS sequence"/>
</dbReference>
<dbReference type="SUPFAM" id="SSF100920">
    <property type="entry name" value="Heat shock protein 70kD (HSP70), peptide-binding domain"/>
    <property type="match status" value="1"/>
</dbReference>
<dbReference type="PANTHER" id="PTHR19375">
    <property type="entry name" value="HEAT SHOCK PROTEIN 70KDA"/>
    <property type="match status" value="1"/>
</dbReference>
<gene>
    <name evidence="3" type="ORF">FCALED_LOCUS13691</name>
</gene>
<dbReference type="GO" id="GO:0140662">
    <property type="term" value="F:ATP-dependent protein folding chaperone"/>
    <property type="evidence" value="ECO:0007669"/>
    <property type="project" value="InterPro"/>
</dbReference>
<dbReference type="Pfam" id="PF00012">
    <property type="entry name" value="HSP70"/>
    <property type="match status" value="1"/>
</dbReference>
<name>A0A9N9N639_9GLOM</name>
<organism evidence="3 4">
    <name type="scientific">Funneliformis caledonium</name>
    <dbReference type="NCBI Taxonomy" id="1117310"/>
    <lineage>
        <taxon>Eukaryota</taxon>
        <taxon>Fungi</taxon>
        <taxon>Fungi incertae sedis</taxon>
        <taxon>Mucoromycota</taxon>
        <taxon>Glomeromycotina</taxon>
        <taxon>Glomeromycetes</taxon>
        <taxon>Glomerales</taxon>
        <taxon>Glomeraceae</taxon>
        <taxon>Funneliformis</taxon>
    </lineage>
</organism>
<accession>A0A9N9N639</accession>
<proteinExistence type="predicted"/>
<dbReference type="GO" id="GO:0005524">
    <property type="term" value="F:ATP binding"/>
    <property type="evidence" value="ECO:0007669"/>
    <property type="project" value="UniProtKB-KW"/>
</dbReference>
<evidence type="ECO:0000256" key="1">
    <source>
        <dbReference type="ARBA" id="ARBA00022741"/>
    </source>
</evidence>
<dbReference type="EMBL" id="CAJVPQ010008326">
    <property type="protein sequence ID" value="CAG8705750.1"/>
    <property type="molecule type" value="Genomic_DNA"/>
</dbReference>
<comment type="caution">
    <text evidence="3">The sequence shown here is derived from an EMBL/GenBank/DDBJ whole genome shotgun (WGS) entry which is preliminary data.</text>
</comment>
<dbReference type="AlphaFoldDB" id="A0A9N9N639"/>
<evidence type="ECO:0000313" key="3">
    <source>
        <dbReference type="EMBL" id="CAG8705750.1"/>
    </source>
</evidence>
<dbReference type="InterPro" id="IPR013126">
    <property type="entry name" value="Hsp_70_fam"/>
</dbReference>
<evidence type="ECO:0000256" key="2">
    <source>
        <dbReference type="ARBA" id="ARBA00022840"/>
    </source>
</evidence>